<keyword evidence="2" id="KW-1133">Transmembrane helix</keyword>
<gene>
    <name evidence="3" type="ORF">AQUCO_04700047v1</name>
</gene>
<reference evidence="3 4" key="1">
    <citation type="submission" date="2017-09" db="EMBL/GenBank/DDBJ databases">
        <title>WGS assembly of Aquilegia coerulea Goldsmith.</title>
        <authorList>
            <person name="Hodges S."/>
            <person name="Kramer E."/>
            <person name="Nordborg M."/>
            <person name="Tomkins J."/>
            <person name="Borevitz J."/>
            <person name="Derieg N."/>
            <person name="Yan J."/>
            <person name="Mihaltcheva S."/>
            <person name="Hayes R.D."/>
            <person name="Rokhsar D."/>
        </authorList>
    </citation>
    <scope>NUCLEOTIDE SEQUENCE [LARGE SCALE GENOMIC DNA]</scope>
    <source>
        <strain evidence="4">cv. Goldsmith</strain>
    </source>
</reference>
<evidence type="ECO:0000313" key="4">
    <source>
        <dbReference type="Proteomes" id="UP000230069"/>
    </source>
</evidence>
<feature type="region of interest" description="Disordered" evidence="1">
    <location>
        <begin position="74"/>
        <end position="93"/>
    </location>
</feature>
<keyword evidence="4" id="KW-1185">Reference proteome</keyword>
<sequence>MAEIPKLIGDSVSMTEIQFGDMGIQKIAISDQDDNSLGTTEMSDSFIVDIENLSIGSVKDISANSRISVKLQRNLSRKGSQRGERNKTTLASSGVTDGTSNACLTAGGCDSDTSILSPKVSLEPKEQINKQPQQTITITAENRCSSGRRYFKQRTSSCIDPRRVLFFFATLSSMGTIILLYFTLSIGKFSGDNNSTQAQQ</sequence>
<name>A0A2G5CKW2_AQUCA</name>
<organism evidence="3 4">
    <name type="scientific">Aquilegia coerulea</name>
    <name type="common">Rocky mountain columbine</name>
    <dbReference type="NCBI Taxonomy" id="218851"/>
    <lineage>
        <taxon>Eukaryota</taxon>
        <taxon>Viridiplantae</taxon>
        <taxon>Streptophyta</taxon>
        <taxon>Embryophyta</taxon>
        <taxon>Tracheophyta</taxon>
        <taxon>Spermatophyta</taxon>
        <taxon>Magnoliopsida</taxon>
        <taxon>Ranunculales</taxon>
        <taxon>Ranunculaceae</taxon>
        <taxon>Thalictroideae</taxon>
        <taxon>Aquilegia</taxon>
    </lineage>
</organism>
<protein>
    <submittedName>
        <fullName evidence="3">Uncharacterized protein</fullName>
    </submittedName>
</protein>
<dbReference type="InParanoid" id="A0A2G5CKW2"/>
<dbReference type="PANTHER" id="PTHR34064">
    <property type="entry name" value="OS04G0672300 PROTEIN"/>
    <property type="match status" value="1"/>
</dbReference>
<dbReference type="Proteomes" id="UP000230069">
    <property type="component" value="Unassembled WGS sequence"/>
</dbReference>
<dbReference type="OrthoDB" id="683938at2759"/>
<evidence type="ECO:0000256" key="2">
    <source>
        <dbReference type="SAM" id="Phobius"/>
    </source>
</evidence>
<dbReference type="STRING" id="218851.A0A2G5CKW2"/>
<dbReference type="AlphaFoldDB" id="A0A2G5CKW2"/>
<evidence type="ECO:0000313" key="3">
    <source>
        <dbReference type="EMBL" id="PIA31911.1"/>
    </source>
</evidence>
<dbReference type="PANTHER" id="PTHR34064:SF4">
    <property type="entry name" value="PROTEIN, PUTATIVE-RELATED"/>
    <property type="match status" value="1"/>
</dbReference>
<keyword evidence="2" id="KW-0472">Membrane</keyword>
<accession>A0A2G5CKW2</accession>
<keyword evidence="2" id="KW-0812">Transmembrane</keyword>
<proteinExistence type="predicted"/>
<evidence type="ECO:0000256" key="1">
    <source>
        <dbReference type="SAM" id="MobiDB-lite"/>
    </source>
</evidence>
<dbReference type="FunCoup" id="A0A2G5CKW2">
    <property type="interactions" value="158"/>
</dbReference>
<feature type="transmembrane region" description="Helical" evidence="2">
    <location>
        <begin position="164"/>
        <end position="184"/>
    </location>
</feature>
<dbReference type="EMBL" id="KZ305064">
    <property type="protein sequence ID" value="PIA31911.1"/>
    <property type="molecule type" value="Genomic_DNA"/>
</dbReference>